<dbReference type="GO" id="GO:0016491">
    <property type="term" value="F:oxidoreductase activity"/>
    <property type="evidence" value="ECO:0007669"/>
    <property type="project" value="UniProtKB-KW"/>
</dbReference>
<dbReference type="PANTHER" id="PTHR24320">
    <property type="entry name" value="RETINOL DEHYDROGENASE"/>
    <property type="match status" value="1"/>
</dbReference>
<proteinExistence type="inferred from homology"/>
<dbReference type="PANTHER" id="PTHR24320:SF236">
    <property type="entry name" value="SHORT-CHAIN DEHYDROGENASE-RELATED"/>
    <property type="match status" value="1"/>
</dbReference>
<dbReference type="GeneID" id="67017589"/>
<dbReference type="RefSeq" id="XP_043169329.1">
    <property type="nucleotide sequence ID" value="XM_043313394.1"/>
</dbReference>
<evidence type="ECO:0000313" key="4">
    <source>
        <dbReference type="EMBL" id="CAG5160256.1"/>
    </source>
</evidence>
<protein>
    <recommendedName>
        <fullName evidence="6">NAD(P)-binding protein</fullName>
    </recommendedName>
</protein>
<reference evidence="4" key="1">
    <citation type="submission" date="2021-05" db="EMBL/GenBank/DDBJ databases">
        <authorList>
            <person name="Stam R."/>
        </authorList>
    </citation>
    <scope>NUCLEOTIDE SEQUENCE</scope>
    <source>
        <strain evidence="4">CS162</strain>
    </source>
</reference>
<dbReference type="InterPro" id="IPR036291">
    <property type="entry name" value="NAD(P)-bd_dom_sf"/>
</dbReference>
<gene>
    <name evidence="4" type="ORF">ALTATR162_LOCUS5774</name>
</gene>
<dbReference type="InterPro" id="IPR002347">
    <property type="entry name" value="SDR_fam"/>
</dbReference>
<keyword evidence="5" id="KW-1185">Reference proteome</keyword>
<sequence>MGSQFSQIFPPAPKFTEPSLPDLHGKVYVVTGASAGIGKELARLLYSHNGRVYIAARSSEKASAAISWIKEAHPESKGTLQYLHLDLDDLHGIKASAESFLARETRLDILFNNAGVMTPPKGTTTKQGYELQLGTNCVAPFLFTKLLTPIMLETAKKEPKGSVRVVWVSSLAAQLNAPAGGVDMNNLDYKKKDVNQMAKYGISKAGNVFHAMEFQRRYTEHGIVSVTLNPGNLKSDLKRHMPAFGFLIMKIILHRPVNGAYTELFASLAPGVAGLNTGEWAVPLGRVMQLRKDYYFEASKKTASVF</sequence>
<evidence type="ECO:0000313" key="5">
    <source>
        <dbReference type="Proteomes" id="UP000676310"/>
    </source>
</evidence>
<dbReference type="EMBL" id="CAJRGZ010000019">
    <property type="protein sequence ID" value="CAG5160256.1"/>
    <property type="molecule type" value="Genomic_DNA"/>
</dbReference>
<dbReference type="SUPFAM" id="SSF51735">
    <property type="entry name" value="NAD(P)-binding Rossmann-fold domains"/>
    <property type="match status" value="1"/>
</dbReference>
<dbReference type="OrthoDB" id="191139at2759"/>
<accession>A0A8J2N6P0</accession>
<evidence type="ECO:0000256" key="1">
    <source>
        <dbReference type="ARBA" id="ARBA00006484"/>
    </source>
</evidence>
<dbReference type="AlphaFoldDB" id="A0A8J2N6P0"/>
<dbReference type="Gene3D" id="3.40.50.720">
    <property type="entry name" value="NAD(P)-binding Rossmann-like Domain"/>
    <property type="match status" value="1"/>
</dbReference>
<evidence type="ECO:0000256" key="2">
    <source>
        <dbReference type="ARBA" id="ARBA00022857"/>
    </source>
</evidence>
<dbReference type="Pfam" id="PF00106">
    <property type="entry name" value="adh_short"/>
    <property type="match status" value="1"/>
</dbReference>
<keyword evidence="2" id="KW-0521">NADP</keyword>
<name>A0A8J2N6P0_9PLEO</name>
<organism evidence="4 5">
    <name type="scientific">Alternaria atra</name>
    <dbReference type="NCBI Taxonomy" id="119953"/>
    <lineage>
        <taxon>Eukaryota</taxon>
        <taxon>Fungi</taxon>
        <taxon>Dikarya</taxon>
        <taxon>Ascomycota</taxon>
        <taxon>Pezizomycotina</taxon>
        <taxon>Dothideomycetes</taxon>
        <taxon>Pleosporomycetidae</taxon>
        <taxon>Pleosporales</taxon>
        <taxon>Pleosporineae</taxon>
        <taxon>Pleosporaceae</taxon>
        <taxon>Alternaria</taxon>
        <taxon>Alternaria sect. Ulocladioides</taxon>
    </lineage>
</organism>
<evidence type="ECO:0000256" key="3">
    <source>
        <dbReference type="ARBA" id="ARBA00023002"/>
    </source>
</evidence>
<evidence type="ECO:0008006" key="6">
    <source>
        <dbReference type="Google" id="ProtNLM"/>
    </source>
</evidence>
<comment type="caution">
    <text evidence="4">The sequence shown here is derived from an EMBL/GenBank/DDBJ whole genome shotgun (WGS) entry which is preliminary data.</text>
</comment>
<keyword evidence="3" id="KW-0560">Oxidoreductase</keyword>
<dbReference type="PRINTS" id="PR00081">
    <property type="entry name" value="GDHRDH"/>
</dbReference>
<dbReference type="Proteomes" id="UP000676310">
    <property type="component" value="Unassembled WGS sequence"/>
</dbReference>
<comment type="similarity">
    <text evidence="1">Belongs to the short-chain dehydrogenases/reductases (SDR) family.</text>
</comment>